<gene>
    <name evidence="1" type="ORF">NUW54_g5697</name>
</gene>
<sequence>MTQPDEHDDDADDEKLDMPGAFPSGPSEPEPEPTTLPGMVHILPHGRGGGHNAFRIGFAGRGMNRGRGL</sequence>
<protein>
    <submittedName>
        <fullName evidence="1">Uncharacterized protein</fullName>
    </submittedName>
</protein>
<evidence type="ECO:0000313" key="2">
    <source>
        <dbReference type="Proteomes" id="UP001144978"/>
    </source>
</evidence>
<name>A0ACC1PWX1_9APHY</name>
<dbReference type="Proteomes" id="UP001144978">
    <property type="component" value="Unassembled WGS sequence"/>
</dbReference>
<reference evidence="1" key="1">
    <citation type="submission" date="2022-08" db="EMBL/GenBank/DDBJ databases">
        <title>Genome Sequence of Pycnoporus sanguineus.</title>
        <authorList>
            <person name="Buettner E."/>
        </authorList>
    </citation>
    <scope>NUCLEOTIDE SEQUENCE</scope>
    <source>
        <strain evidence="1">CG-C14</strain>
    </source>
</reference>
<dbReference type="EMBL" id="JANSHE010001432">
    <property type="protein sequence ID" value="KAJ3002710.1"/>
    <property type="molecule type" value="Genomic_DNA"/>
</dbReference>
<organism evidence="1 2">
    <name type="scientific">Trametes sanguinea</name>
    <dbReference type="NCBI Taxonomy" id="158606"/>
    <lineage>
        <taxon>Eukaryota</taxon>
        <taxon>Fungi</taxon>
        <taxon>Dikarya</taxon>
        <taxon>Basidiomycota</taxon>
        <taxon>Agaricomycotina</taxon>
        <taxon>Agaricomycetes</taxon>
        <taxon>Polyporales</taxon>
        <taxon>Polyporaceae</taxon>
        <taxon>Trametes</taxon>
    </lineage>
</organism>
<keyword evidence="2" id="KW-1185">Reference proteome</keyword>
<proteinExistence type="predicted"/>
<comment type="caution">
    <text evidence="1">The sequence shown here is derived from an EMBL/GenBank/DDBJ whole genome shotgun (WGS) entry which is preliminary data.</text>
</comment>
<accession>A0ACC1PWX1</accession>
<evidence type="ECO:0000313" key="1">
    <source>
        <dbReference type="EMBL" id="KAJ3002710.1"/>
    </source>
</evidence>